<accession>A0A9N7RSH6</accession>
<protein>
    <recommendedName>
        <fullName evidence="4">Transposase MuDR plant domain-containing protein</fullName>
    </recommendedName>
</protein>
<keyword evidence="3" id="KW-1185">Reference proteome</keyword>
<dbReference type="Proteomes" id="UP001153555">
    <property type="component" value="Unassembled WGS sequence"/>
</dbReference>
<evidence type="ECO:0000313" key="2">
    <source>
        <dbReference type="EMBL" id="CAA0839585.1"/>
    </source>
</evidence>
<feature type="region of interest" description="Disordered" evidence="1">
    <location>
        <begin position="138"/>
        <end position="207"/>
    </location>
</feature>
<feature type="non-terminal residue" evidence="2">
    <location>
        <position position="1"/>
    </location>
</feature>
<organism evidence="2 3">
    <name type="scientific">Striga hermonthica</name>
    <name type="common">Purple witchweed</name>
    <name type="synonym">Buchnera hermonthica</name>
    <dbReference type="NCBI Taxonomy" id="68872"/>
    <lineage>
        <taxon>Eukaryota</taxon>
        <taxon>Viridiplantae</taxon>
        <taxon>Streptophyta</taxon>
        <taxon>Embryophyta</taxon>
        <taxon>Tracheophyta</taxon>
        <taxon>Spermatophyta</taxon>
        <taxon>Magnoliopsida</taxon>
        <taxon>eudicotyledons</taxon>
        <taxon>Gunneridae</taxon>
        <taxon>Pentapetalae</taxon>
        <taxon>asterids</taxon>
        <taxon>lamiids</taxon>
        <taxon>Lamiales</taxon>
        <taxon>Orobanchaceae</taxon>
        <taxon>Buchnereae</taxon>
        <taxon>Striga</taxon>
    </lineage>
</organism>
<dbReference type="PANTHER" id="PTHR31973">
    <property type="entry name" value="POLYPROTEIN, PUTATIVE-RELATED"/>
    <property type="match status" value="1"/>
</dbReference>
<evidence type="ECO:0008006" key="4">
    <source>
        <dbReference type="Google" id="ProtNLM"/>
    </source>
</evidence>
<evidence type="ECO:0000313" key="3">
    <source>
        <dbReference type="Proteomes" id="UP001153555"/>
    </source>
</evidence>
<dbReference type="AlphaFoldDB" id="A0A9N7RSH6"/>
<evidence type="ECO:0000256" key="1">
    <source>
        <dbReference type="SAM" id="MobiDB-lite"/>
    </source>
</evidence>
<feature type="compositionally biased region" description="Acidic residues" evidence="1">
    <location>
        <begin position="153"/>
        <end position="178"/>
    </location>
</feature>
<sequence>QVLMAHSGAYFVNLYWHFPKEMLSEFVLFKDHPDGSLFIPERISYQQLVEMINENCCFGEGWRIKEITLIVTQPDGSLNFIRLNNDSVLQYIYYLPSMSMVYLHLSLETITPVTQVEDVWGCYRGVVDVEGVSTSHVRNFGEGTSSTMQWENENWEEEEGDEDFIPGEDDFTDETSESESDRSINEESEPELIEEEDPLPSGGRHIYREMGECEPSKIDENEYALPLWNGDIGTIRLGTVFRSKEEAQSGILAWNVDRLRAVRTIYSNQKSFKVVCRSNEDEPCVWKVRVTKKRVHEIWELTEWTDRHTCMQRVERNDHRNVTARMISNLVVNKIEKKLDYNVTLIQADVKQCWKVDVSYKKAWHGRRKAIERVYGCWELNFAELPR</sequence>
<reference evidence="2" key="1">
    <citation type="submission" date="2019-12" db="EMBL/GenBank/DDBJ databases">
        <authorList>
            <person name="Scholes J."/>
        </authorList>
    </citation>
    <scope>NUCLEOTIDE SEQUENCE</scope>
</reference>
<dbReference type="PANTHER" id="PTHR31973:SF195">
    <property type="entry name" value="MUDR FAMILY TRANSPOSASE"/>
    <property type="match status" value="1"/>
</dbReference>
<comment type="caution">
    <text evidence="2">The sequence shown here is derived from an EMBL/GenBank/DDBJ whole genome shotgun (WGS) entry which is preliminary data.</text>
</comment>
<name>A0A9N7RSH6_STRHE</name>
<dbReference type="EMBL" id="CACSLK010031421">
    <property type="protein sequence ID" value="CAA0839585.1"/>
    <property type="molecule type" value="Genomic_DNA"/>
</dbReference>
<feature type="compositionally biased region" description="Polar residues" evidence="1">
    <location>
        <begin position="138"/>
        <end position="149"/>
    </location>
</feature>
<proteinExistence type="predicted"/>
<feature type="compositionally biased region" description="Acidic residues" evidence="1">
    <location>
        <begin position="186"/>
        <end position="198"/>
    </location>
</feature>
<gene>
    <name evidence="2" type="ORF">SHERM_06149</name>
</gene>
<feature type="non-terminal residue" evidence="2">
    <location>
        <position position="387"/>
    </location>
</feature>